<accession>A0A445IZP6</accession>
<name>A0A445IZP6_GLYSO</name>
<dbReference type="InterPro" id="IPR047873">
    <property type="entry name" value="Ribosomal_uL16"/>
</dbReference>
<protein>
    <submittedName>
        <fullName evidence="6">50S ribosomal protein L16, chloroplastic</fullName>
    </submittedName>
</protein>
<comment type="caution">
    <text evidence="6">The sequence shown here is derived from an EMBL/GenBank/DDBJ whole genome shotgun (WGS) entry which is preliminary data.</text>
</comment>
<dbReference type="AlphaFoldDB" id="A0A445IZP6"/>
<dbReference type="InterPro" id="IPR036920">
    <property type="entry name" value="Ribosomal_uL16_sf"/>
</dbReference>
<dbReference type="GO" id="GO:0005762">
    <property type="term" value="C:mitochondrial large ribosomal subunit"/>
    <property type="evidence" value="ECO:0007669"/>
    <property type="project" value="TreeGrafter"/>
</dbReference>
<evidence type="ECO:0000256" key="4">
    <source>
        <dbReference type="ARBA" id="ARBA00023274"/>
    </source>
</evidence>
<dbReference type="SUPFAM" id="SSF54686">
    <property type="entry name" value="Ribosomal protein L16p/L10e"/>
    <property type="match status" value="1"/>
</dbReference>
<organism evidence="6 7">
    <name type="scientific">Glycine soja</name>
    <name type="common">Wild soybean</name>
    <dbReference type="NCBI Taxonomy" id="3848"/>
    <lineage>
        <taxon>Eukaryota</taxon>
        <taxon>Viridiplantae</taxon>
        <taxon>Streptophyta</taxon>
        <taxon>Embryophyta</taxon>
        <taxon>Tracheophyta</taxon>
        <taxon>Spermatophyta</taxon>
        <taxon>Magnoliopsida</taxon>
        <taxon>eudicotyledons</taxon>
        <taxon>Gunneridae</taxon>
        <taxon>Pentapetalae</taxon>
        <taxon>rosids</taxon>
        <taxon>fabids</taxon>
        <taxon>Fabales</taxon>
        <taxon>Fabaceae</taxon>
        <taxon>Papilionoideae</taxon>
        <taxon>50 kb inversion clade</taxon>
        <taxon>NPAAA clade</taxon>
        <taxon>indigoferoid/millettioid clade</taxon>
        <taxon>Phaseoleae</taxon>
        <taxon>Glycine</taxon>
        <taxon>Glycine subgen. Soja</taxon>
    </lineage>
</organism>
<dbReference type="Proteomes" id="UP000289340">
    <property type="component" value="Chromosome 9"/>
</dbReference>
<keyword evidence="7" id="KW-1185">Reference proteome</keyword>
<evidence type="ECO:0000256" key="5">
    <source>
        <dbReference type="RuleBase" id="RU004413"/>
    </source>
</evidence>
<evidence type="ECO:0000313" key="6">
    <source>
        <dbReference type="EMBL" id="RZB91592.1"/>
    </source>
</evidence>
<sequence>METNVWWSCLMAGGGSVVAVTTVRKKEVVKNGRKSHCGPIWVHIFPDKSVTVRPTETCMGSGKDSPKYWVAVIIPRKILYEIGGVP</sequence>
<gene>
    <name evidence="6" type="ORF">D0Y65_023829</name>
</gene>
<dbReference type="PANTHER" id="PTHR12220">
    <property type="entry name" value="50S/60S RIBOSOMAL PROTEIN L16"/>
    <property type="match status" value="1"/>
</dbReference>
<keyword evidence="2" id="KW-0934">Plastid</keyword>
<dbReference type="InterPro" id="IPR016180">
    <property type="entry name" value="Ribosomal_uL16_dom"/>
</dbReference>
<dbReference type="Gene3D" id="3.90.1170.10">
    <property type="entry name" value="Ribosomal protein L10e/L16"/>
    <property type="match status" value="1"/>
</dbReference>
<dbReference type="InterPro" id="IPR000114">
    <property type="entry name" value="Ribosomal_uL16_bact-type"/>
</dbReference>
<evidence type="ECO:0000256" key="1">
    <source>
        <dbReference type="ARBA" id="ARBA00008931"/>
    </source>
</evidence>
<proteinExistence type="inferred from homology"/>
<dbReference type="GO" id="GO:0003735">
    <property type="term" value="F:structural constituent of ribosome"/>
    <property type="evidence" value="ECO:0007669"/>
    <property type="project" value="InterPro"/>
</dbReference>
<keyword evidence="4 5" id="KW-0687">Ribonucleoprotein</keyword>
<evidence type="ECO:0000256" key="3">
    <source>
        <dbReference type="ARBA" id="ARBA00022980"/>
    </source>
</evidence>
<dbReference type="PANTHER" id="PTHR12220:SF13">
    <property type="entry name" value="LARGE RIBOSOMAL SUBUNIT PROTEIN UL16M"/>
    <property type="match status" value="1"/>
</dbReference>
<dbReference type="GO" id="GO:0019843">
    <property type="term" value="F:rRNA binding"/>
    <property type="evidence" value="ECO:0007669"/>
    <property type="project" value="InterPro"/>
</dbReference>
<keyword evidence="3 5" id="KW-0689">Ribosomal protein</keyword>
<evidence type="ECO:0000313" key="7">
    <source>
        <dbReference type="Proteomes" id="UP000289340"/>
    </source>
</evidence>
<dbReference type="Pfam" id="PF00252">
    <property type="entry name" value="Ribosomal_L16"/>
    <property type="match status" value="1"/>
</dbReference>
<dbReference type="PRINTS" id="PR00060">
    <property type="entry name" value="RIBOSOMALL16"/>
</dbReference>
<dbReference type="GO" id="GO:0032543">
    <property type="term" value="P:mitochondrial translation"/>
    <property type="evidence" value="ECO:0007669"/>
    <property type="project" value="TreeGrafter"/>
</dbReference>
<evidence type="ECO:0000256" key="2">
    <source>
        <dbReference type="ARBA" id="ARBA00022640"/>
    </source>
</evidence>
<comment type="similarity">
    <text evidence="1 5">Belongs to the universal ribosomal protein uL16 family.</text>
</comment>
<dbReference type="EMBL" id="QZWG01000009">
    <property type="protein sequence ID" value="RZB91592.1"/>
    <property type="molecule type" value="Genomic_DNA"/>
</dbReference>
<reference evidence="6 7" key="1">
    <citation type="submission" date="2018-09" db="EMBL/GenBank/DDBJ databases">
        <title>A high-quality reference genome of wild soybean provides a powerful tool to mine soybean genomes.</title>
        <authorList>
            <person name="Xie M."/>
            <person name="Chung C.Y.L."/>
            <person name="Li M.-W."/>
            <person name="Wong F.-L."/>
            <person name="Chan T.-F."/>
            <person name="Lam H.-M."/>
        </authorList>
    </citation>
    <scope>NUCLEOTIDE SEQUENCE [LARGE SCALE GENOMIC DNA]</scope>
    <source>
        <strain evidence="7">cv. W05</strain>
        <tissue evidence="6">Hypocotyl of etiolated seedlings</tissue>
    </source>
</reference>
<dbReference type="CDD" id="cd01433">
    <property type="entry name" value="Ribosomal_L16_L10e"/>
    <property type="match status" value="1"/>
</dbReference>